<dbReference type="PROSITE" id="PS51257">
    <property type="entry name" value="PROKAR_LIPOPROTEIN"/>
    <property type="match status" value="1"/>
</dbReference>
<accession>A0ABV4U917</accession>
<evidence type="ECO:0000259" key="4">
    <source>
        <dbReference type="Pfam" id="PF13407"/>
    </source>
</evidence>
<dbReference type="InterPro" id="IPR025997">
    <property type="entry name" value="SBP_2_dom"/>
</dbReference>
<gene>
    <name evidence="5" type="ORF">ACERK3_17590</name>
</gene>
<evidence type="ECO:0000313" key="6">
    <source>
        <dbReference type="Proteomes" id="UP001575105"/>
    </source>
</evidence>
<reference evidence="5 6" key="1">
    <citation type="submission" date="2024-08" db="EMBL/GenBank/DDBJ databases">
        <title>Whole-genome sequencing of halo(alkali)philic microorganisms from hypersaline lakes.</title>
        <authorList>
            <person name="Sorokin D.Y."/>
            <person name="Merkel A.Y."/>
            <person name="Messina E."/>
            <person name="Yakimov M."/>
        </authorList>
    </citation>
    <scope>NUCLEOTIDE SEQUENCE [LARGE SCALE GENOMIC DNA]</scope>
    <source>
        <strain evidence="5 6">AB-hyl4</strain>
    </source>
</reference>
<evidence type="ECO:0000313" key="5">
    <source>
        <dbReference type="EMBL" id="MFA9480091.1"/>
    </source>
</evidence>
<dbReference type="PANTHER" id="PTHR46847:SF1">
    <property type="entry name" value="D-ALLOSE-BINDING PERIPLASMIC PROTEIN-RELATED"/>
    <property type="match status" value="1"/>
</dbReference>
<comment type="caution">
    <text evidence="5">The sequence shown here is derived from an EMBL/GenBank/DDBJ whole genome shotgun (WGS) entry which is preliminary data.</text>
</comment>
<dbReference type="Proteomes" id="UP001575105">
    <property type="component" value="Unassembled WGS sequence"/>
</dbReference>
<feature type="domain" description="Periplasmic binding protein" evidence="4">
    <location>
        <begin position="43"/>
        <end position="291"/>
    </location>
</feature>
<dbReference type="InterPro" id="IPR028082">
    <property type="entry name" value="Peripla_BP_I"/>
</dbReference>
<protein>
    <submittedName>
        <fullName evidence="5">Substrate-binding domain-containing protein</fullName>
    </submittedName>
</protein>
<comment type="similarity">
    <text evidence="2">Belongs to the bacterial solute-binding protein 2 family.</text>
</comment>
<evidence type="ECO:0000256" key="2">
    <source>
        <dbReference type="ARBA" id="ARBA00007639"/>
    </source>
</evidence>
<keyword evidence="3" id="KW-0732">Signal</keyword>
<dbReference type="PANTHER" id="PTHR46847">
    <property type="entry name" value="D-ALLOSE-BINDING PERIPLASMIC PROTEIN-RELATED"/>
    <property type="match status" value="1"/>
</dbReference>
<dbReference type="Pfam" id="PF13407">
    <property type="entry name" value="Peripla_BP_4"/>
    <property type="match status" value="1"/>
</dbReference>
<name>A0ABV4U917_9BACT</name>
<comment type="subcellular location">
    <subcellularLocation>
        <location evidence="1">Cell envelope</location>
    </subcellularLocation>
</comment>
<dbReference type="SUPFAM" id="SSF53822">
    <property type="entry name" value="Periplasmic binding protein-like I"/>
    <property type="match status" value="1"/>
</dbReference>
<evidence type="ECO:0000256" key="1">
    <source>
        <dbReference type="ARBA" id="ARBA00004196"/>
    </source>
</evidence>
<sequence>MSMLVRFHIPMVLFAAWLILAGCGSEGEGDRRLSRDGDTRPTVGVSLPGDGQKWHAGVHWWAEQAMAEHSEVDWLVQRAEHASEQAAQIDDMLKQGIDALIILALDEDTSLASVRHATDVDVYVVSVDRALHEPIADLFVTGDHAAFGRVSAEFIVQQLDFQGRVVILRGGPTAGDRMRYEAAMEVFGAHPGIEVLDTLPGEGDREQSAEAMRTALAEHDTIGAVWAGDDEMALGVEEAVLAAGRADEMLILGGGGMSQIVGRVKEQDPLFPATVAYSPAMMAVAVHLAVAEVLYDGDEQAVAAMIPAHLRLDAGDLLGLAEPRPTEQRRLILPVQLITQDNAADYHFPDSVY</sequence>
<dbReference type="RefSeq" id="WP_425347016.1">
    <property type="nucleotide sequence ID" value="NZ_JBGUBD010000015.1"/>
</dbReference>
<organism evidence="5 6">
    <name type="scientific">Natronomicrosphaera hydrolytica</name>
    <dbReference type="NCBI Taxonomy" id="3242702"/>
    <lineage>
        <taxon>Bacteria</taxon>
        <taxon>Pseudomonadati</taxon>
        <taxon>Planctomycetota</taxon>
        <taxon>Phycisphaerae</taxon>
        <taxon>Phycisphaerales</taxon>
        <taxon>Phycisphaeraceae</taxon>
        <taxon>Natronomicrosphaera</taxon>
    </lineage>
</organism>
<proteinExistence type="inferred from homology"/>
<dbReference type="EMBL" id="JBGUBD010000015">
    <property type="protein sequence ID" value="MFA9480091.1"/>
    <property type="molecule type" value="Genomic_DNA"/>
</dbReference>
<keyword evidence="6" id="KW-1185">Reference proteome</keyword>
<dbReference type="Gene3D" id="3.40.50.2300">
    <property type="match status" value="2"/>
</dbReference>
<evidence type="ECO:0000256" key="3">
    <source>
        <dbReference type="ARBA" id="ARBA00022729"/>
    </source>
</evidence>